<dbReference type="RefSeq" id="WP_377878884.1">
    <property type="nucleotide sequence ID" value="NZ_JBHMFA010000005.1"/>
</dbReference>
<keyword evidence="2" id="KW-1185">Reference proteome</keyword>
<accession>A0ABV5H0H8</accession>
<evidence type="ECO:0000313" key="1">
    <source>
        <dbReference type="EMBL" id="MFB9104810.1"/>
    </source>
</evidence>
<sequence length="58" mass="6462">MILTITLTFSLLVVFNLLLLKFSCNKTVKHKKVIKKPVILSSYAEVNMTSEHLAPTGS</sequence>
<dbReference type="EMBL" id="JBHMFA010000005">
    <property type="protein sequence ID" value="MFB9104810.1"/>
    <property type="molecule type" value="Genomic_DNA"/>
</dbReference>
<dbReference type="Proteomes" id="UP001589590">
    <property type="component" value="Unassembled WGS sequence"/>
</dbReference>
<evidence type="ECO:0000313" key="2">
    <source>
        <dbReference type="Proteomes" id="UP001589590"/>
    </source>
</evidence>
<name>A0ABV5H0H8_9FLAO</name>
<reference evidence="1 2" key="1">
    <citation type="submission" date="2024-09" db="EMBL/GenBank/DDBJ databases">
        <authorList>
            <person name="Sun Q."/>
            <person name="Mori K."/>
        </authorList>
    </citation>
    <scope>NUCLEOTIDE SEQUENCE [LARGE SCALE GENOMIC DNA]</scope>
    <source>
        <strain evidence="1 2">CECT 8300</strain>
    </source>
</reference>
<protein>
    <submittedName>
        <fullName evidence="1">Uncharacterized protein</fullName>
    </submittedName>
</protein>
<proteinExistence type="predicted"/>
<comment type="caution">
    <text evidence="1">The sequence shown here is derived from an EMBL/GenBank/DDBJ whole genome shotgun (WGS) entry which is preliminary data.</text>
</comment>
<organism evidence="1 2">
    <name type="scientific">Algibacter miyuki</name>
    <dbReference type="NCBI Taxonomy" id="1306933"/>
    <lineage>
        <taxon>Bacteria</taxon>
        <taxon>Pseudomonadati</taxon>
        <taxon>Bacteroidota</taxon>
        <taxon>Flavobacteriia</taxon>
        <taxon>Flavobacteriales</taxon>
        <taxon>Flavobacteriaceae</taxon>
        <taxon>Algibacter</taxon>
    </lineage>
</organism>
<gene>
    <name evidence="1" type="ORF">ACFFU1_07860</name>
</gene>